<dbReference type="EMBL" id="CVOU01000007">
    <property type="protein sequence ID" value="CRI17679.1"/>
    <property type="molecule type" value="Genomic_DNA"/>
</dbReference>
<sequence length="55" mass="6518">MRYVILIIMGIVLAIWSFKQLSQSHLDSGFILFFIVYVLCISYFNSDKQTKNKKR</sequence>
<reference evidence="2 3" key="1">
    <citation type="submission" date="2015-04" db="EMBL/GenBank/DDBJ databases">
        <authorList>
            <person name="Cao L."/>
            <person name="Gao C.H."/>
        </authorList>
    </citation>
    <scope>NUCLEOTIDE SEQUENCE [LARGE SCALE GENOMIC DNA]</scope>
    <source>
        <strain evidence="2 3">SH3</strain>
    </source>
</reference>
<gene>
    <name evidence="2" type="ORF">BN1326_150063</name>
</gene>
<dbReference type="Proteomes" id="UP000236509">
    <property type="component" value="Unassembled WGS sequence"/>
</dbReference>
<accession>A0A7U7JRL6</accession>
<dbReference type="AlphaFoldDB" id="A0A7U7JRL6"/>
<organism evidence="2 3">
    <name type="scientific">Staphylococcus argenteus</name>
    <dbReference type="NCBI Taxonomy" id="985002"/>
    <lineage>
        <taxon>Bacteria</taxon>
        <taxon>Bacillati</taxon>
        <taxon>Bacillota</taxon>
        <taxon>Bacilli</taxon>
        <taxon>Bacillales</taxon>
        <taxon>Staphylococcaceae</taxon>
        <taxon>Staphylococcus</taxon>
    </lineage>
</organism>
<keyword evidence="3" id="KW-1185">Reference proteome</keyword>
<evidence type="ECO:0000313" key="2">
    <source>
        <dbReference type="EMBL" id="CRI17679.1"/>
    </source>
</evidence>
<feature type="transmembrane region" description="Helical" evidence="1">
    <location>
        <begin position="29"/>
        <end position="46"/>
    </location>
</feature>
<evidence type="ECO:0000313" key="3">
    <source>
        <dbReference type="Proteomes" id="UP000236509"/>
    </source>
</evidence>
<name>A0A7U7JRL6_9STAP</name>
<comment type="caution">
    <text evidence="2">The sequence shown here is derived from an EMBL/GenBank/DDBJ whole genome shotgun (WGS) entry which is preliminary data.</text>
</comment>
<proteinExistence type="predicted"/>
<dbReference type="RefSeq" id="WP_072324232.1">
    <property type="nucleotide sequence ID" value="NZ_AP018562.1"/>
</dbReference>
<evidence type="ECO:0000256" key="1">
    <source>
        <dbReference type="SAM" id="Phobius"/>
    </source>
</evidence>
<keyword evidence="1" id="KW-1133">Transmembrane helix</keyword>
<keyword evidence="1" id="KW-0472">Membrane</keyword>
<keyword evidence="1" id="KW-0812">Transmembrane</keyword>
<protein>
    <submittedName>
        <fullName evidence="2">Putative membrane protein</fullName>
    </submittedName>
</protein>